<accession>A0A069QF88</accession>
<protein>
    <recommendedName>
        <fullName evidence="4">Bacterial Pleckstrin homology domain-containing protein</fullName>
    </recommendedName>
</protein>
<keyword evidence="1" id="KW-0472">Membrane</keyword>
<dbReference type="Proteomes" id="UP000027442">
    <property type="component" value="Unassembled WGS sequence"/>
</dbReference>
<reference evidence="2 3" key="1">
    <citation type="submission" date="2013-08" db="EMBL/GenBank/DDBJ databases">
        <authorList>
            <person name="Weinstock G."/>
            <person name="Sodergren E."/>
            <person name="Wylie T."/>
            <person name="Fulton L."/>
            <person name="Fulton R."/>
            <person name="Fronick C."/>
            <person name="O'Laughlin M."/>
            <person name="Godfrey J."/>
            <person name="Miner T."/>
            <person name="Herter B."/>
            <person name="Appelbaum E."/>
            <person name="Cordes M."/>
            <person name="Lek S."/>
            <person name="Wollam A."/>
            <person name="Pepin K.H."/>
            <person name="Palsikar V.B."/>
            <person name="Mitreva M."/>
            <person name="Wilson R.K."/>
        </authorList>
    </citation>
    <scope>NUCLEOTIDE SEQUENCE [LARGE SCALE GENOMIC DNA]</scope>
    <source>
        <strain evidence="2 3">ATCC 15930</strain>
    </source>
</reference>
<gene>
    <name evidence="2" type="ORF">HMPREF1991_02491</name>
</gene>
<dbReference type="RefSeq" id="WP_018966604.1">
    <property type="nucleotide sequence ID" value="NZ_KB899211.1"/>
</dbReference>
<dbReference type="PATRIC" id="fig|1122985.7.peg.2579"/>
<feature type="transmembrane region" description="Helical" evidence="1">
    <location>
        <begin position="114"/>
        <end position="135"/>
    </location>
</feature>
<keyword evidence="1" id="KW-1133">Transmembrane helix</keyword>
<feature type="transmembrane region" description="Helical" evidence="1">
    <location>
        <begin position="79"/>
        <end position="98"/>
    </location>
</feature>
<evidence type="ECO:0008006" key="4">
    <source>
        <dbReference type="Google" id="ProtNLM"/>
    </source>
</evidence>
<sequence length="244" mass="27136">MNKSIILVAILLLVVAINLILIIRIRKRPNKIVGLGLGQTVDEIEEGKVWRALLCRCITIGNVITLAGGGVSIYFDNLLLYTLFVSLSVPLGLLYAYGKRSKLDKSGSEQKSTTVVVVVAVVFLCELVAILAVSFQTSGDLDLTFNPNEFEIHGLYGTNIAYGDIKQINIQHSLPALKRRSNGFEARRTKLGNFVTSDDLRILLFAHSDSCFIRIVTKNNEMYYLSSRQPDKTKAIFGEIQKRI</sequence>
<feature type="transmembrane region" description="Helical" evidence="1">
    <location>
        <begin position="53"/>
        <end position="73"/>
    </location>
</feature>
<dbReference type="AlphaFoldDB" id="A0A069QF88"/>
<evidence type="ECO:0000313" key="3">
    <source>
        <dbReference type="Proteomes" id="UP000027442"/>
    </source>
</evidence>
<organism evidence="2 3">
    <name type="scientific">Hoylesella loescheii DSM 19665 = JCM 12249 = ATCC 15930</name>
    <dbReference type="NCBI Taxonomy" id="1122985"/>
    <lineage>
        <taxon>Bacteria</taxon>
        <taxon>Pseudomonadati</taxon>
        <taxon>Bacteroidota</taxon>
        <taxon>Bacteroidia</taxon>
        <taxon>Bacteroidales</taxon>
        <taxon>Prevotellaceae</taxon>
        <taxon>Hoylesella</taxon>
    </lineage>
</organism>
<feature type="transmembrane region" description="Helical" evidence="1">
    <location>
        <begin position="6"/>
        <end position="23"/>
    </location>
</feature>
<dbReference type="HOGENOM" id="CLU_1137246_0_0_10"/>
<proteinExistence type="predicted"/>
<evidence type="ECO:0000313" key="2">
    <source>
        <dbReference type="EMBL" id="KDR51470.1"/>
    </source>
</evidence>
<keyword evidence="1" id="KW-0812">Transmembrane</keyword>
<evidence type="ECO:0000256" key="1">
    <source>
        <dbReference type="SAM" id="Phobius"/>
    </source>
</evidence>
<name>A0A069QF88_HOYLO</name>
<comment type="caution">
    <text evidence="2">The sequence shown here is derived from an EMBL/GenBank/DDBJ whole genome shotgun (WGS) entry which is preliminary data.</text>
</comment>
<dbReference type="EMBL" id="JNGW01000106">
    <property type="protein sequence ID" value="KDR51470.1"/>
    <property type="molecule type" value="Genomic_DNA"/>
</dbReference>
<keyword evidence="3" id="KW-1185">Reference proteome</keyword>